<dbReference type="Proteomes" id="UP000248553">
    <property type="component" value="Unassembled WGS sequence"/>
</dbReference>
<evidence type="ECO:0000313" key="3">
    <source>
        <dbReference type="Proteomes" id="UP000248553"/>
    </source>
</evidence>
<evidence type="ECO:0000313" key="2">
    <source>
        <dbReference type="EMBL" id="RAK68042.1"/>
    </source>
</evidence>
<reference evidence="3" key="1">
    <citation type="submission" date="2018-05" db="EMBL/GenBank/DDBJ databases">
        <authorList>
            <person name="Nie L."/>
        </authorList>
    </citation>
    <scope>NUCLEOTIDE SEQUENCE [LARGE SCALE GENOMIC DNA]</scope>
    <source>
        <strain evidence="3">NL</strain>
    </source>
</reference>
<accession>A0A328BKP7</accession>
<gene>
    <name evidence="2" type="ORF">DLM85_08350</name>
</gene>
<name>A0A328BKP7_9BACT</name>
<dbReference type="EMBL" id="QHKM01000002">
    <property type="protein sequence ID" value="RAK68042.1"/>
    <property type="molecule type" value="Genomic_DNA"/>
</dbReference>
<keyword evidence="3" id="KW-1185">Reference proteome</keyword>
<feature type="signal peptide" evidence="1">
    <location>
        <begin position="1"/>
        <end position="20"/>
    </location>
</feature>
<dbReference type="AlphaFoldDB" id="A0A328BKP7"/>
<proteinExistence type="predicted"/>
<dbReference type="RefSeq" id="WP_111477655.1">
    <property type="nucleotide sequence ID" value="NZ_QHKM01000002.1"/>
</dbReference>
<organism evidence="2 3">
    <name type="scientific">Hymenobacter edaphi</name>
    <dbReference type="NCBI Taxonomy" id="2211146"/>
    <lineage>
        <taxon>Bacteria</taxon>
        <taxon>Pseudomonadati</taxon>
        <taxon>Bacteroidota</taxon>
        <taxon>Cytophagia</taxon>
        <taxon>Cytophagales</taxon>
        <taxon>Hymenobacteraceae</taxon>
        <taxon>Hymenobacter</taxon>
    </lineage>
</organism>
<protein>
    <submittedName>
        <fullName evidence="2">Uncharacterized protein</fullName>
    </submittedName>
</protein>
<keyword evidence="1" id="KW-0732">Signal</keyword>
<evidence type="ECO:0000256" key="1">
    <source>
        <dbReference type="SAM" id="SignalP"/>
    </source>
</evidence>
<feature type="chain" id="PRO_5016420572" evidence="1">
    <location>
        <begin position="21"/>
        <end position="218"/>
    </location>
</feature>
<sequence length="218" mass="24135">MKRITLTLALLLSFAFAGLAQTPATLETAVAKFASAHSRTEVQQTANDFERLSLSDKTAWLPAYYASLVNTIVAFTEKDNVKKDALLDKAEKFLAQATKLQPQNEEIEVLRANIANARITVDPQKRWQKYGDIVETSLKKAEKLNPSNPRVTLLKAQNLYYTPKEYGGGKDKALPVVQESLAQFGAFKPASPLHPVWGEDQAKQILASCQKAEKTSKN</sequence>
<dbReference type="OrthoDB" id="1150971at2"/>
<comment type="caution">
    <text evidence="2">The sequence shown here is derived from an EMBL/GenBank/DDBJ whole genome shotgun (WGS) entry which is preliminary data.</text>
</comment>